<accession>A0A402CGK6</accession>
<protein>
    <submittedName>
        <fullName evidence="1">Uncharacterized protein</fullName>
    </submittedName>
</protein>
<gene>
    <name evidence="1" type="ORF">Rhow_006877</name>
</gene>
<keyword evidence="2" id="KW-1185">Reference proteome</keyword>
<organism evidence="1 2">
    <name type="scientific">Rhodococcus wratislaviensis</name>
    <name type="common">Tsukamurella wratislaviensis</name>
    <dbReference type="NCBI Taxonomy" id="44752"/>
    <lineage>
        <taxon>Bacteria</taxon>
        <taxon>Bacillati</taxon>
        <taxon>Actinomycetota</taxon>
        <taxon>Actinomycetes</taxon>
        <taxon>Mycobacteriales</taxon>
        <taxon>Nocardiaceae</taxon>
        <taxon>Rhodococcus</taxon>
    </lineage>
</organism>
<dbReference type="Proteomes" id="UP000287519">
    <property type="component" value="Unassembled WGS sequence"/>
</dbReference>
<comment type="caution">
    <text evidence="1">The sequence shown here is derived from an EMBL/GenBank/DDBJ whole genome shotgun (WGS) entry which is preliminary data.</text>
</comment>
<reference evidence="1 2" key="1">
    <citation type="submission" date="2018-11" db="EMBL/GenBank/DDBJ databases">
        <title>Microbial catabolism of amino acid.</title>
        <authorList>
            <person name="Hibi M."/>
            <person name="Ogawa J."/>
        </authorList>
    </citation>
    <scope>NUCLEOTIDE SEQUENCE [LARGE SCALE GENOMIC DNA]</scope>
    <source>
        <strain evidence="1 2">C31-06</strain>
    </source>
</reference>
<sequence length="38" mass="4248">MRETTVEAQRVMRQLRVVGGGRLRLPTVVRIEGMPVGV</sequence>
<name>A0A402CGK6_RHOWR</name>
<dbReference type="EMBL" id="BHYM01000061">
    <property type="protein sequence ID" value="GCE42748.1"/>
    <property type="molecule type" value="Genomic_DNA"/>
</dbReference>
<proteinExistence type="predicted"/>
<evidence type="ECO:0000313" key="2">
    <source>
        <dbReference type="Proteomes" id="UP000287519"/>
    </source>
</evidence>
<dbReference type="AlphaFoldDB" id="A0A402CGK6"/>
<evidence type="ECO:0000313" key="1">
    <source>
        <dbReference type="EMBL" id="GCE42748.1"/>
    </source>
</evidence>